<dbReference type="NCBIfam" id="TIGR02749">
    <property type="entry name" value="prenyl_cyano"/>
    <property type="match status" value="1"/>
</dbReference>
<keyword evidence="6" id="KW-0414">Isoprene biosynthesis</keyword>
<dbReference type="SFLD" id="SFLDS00005">
    <property type="entry name" value="Isoprenoid_Synthase_Type_I"/>
    <property type="match status" value="1"/>
</dbReference>
<dbReference type="GO" id="GO:0008299">
    <property type="term" value="P:isoprenoid biosynthetic process"/>
    <property type="evidence" value="ECO:0007669"/>
    <property type="project" value="UniProtKB-KW"/>
</dbReference>
<comment type="similarity">
    <text evidence="2 7">Belongs to the FPP/GGPP synthase family.</text>
</comment>
<dbReference type="SUPFAM" id="SSF48576">
    <property type="entry name" value="Terpenoid synthases"/>
    <property type="match status" value="1"/>
</dbReference>
<dbReference type="InterPro" id="IPR008949">
    <property type="entry name" value="Isoprenoid_synthase_dom_sf"/>
</dbReference>
<dbReference type="GO" id="GO:1901663">
    <property type="term" value="P:quinone biosynthetic process"/>
    <property type="evidence" value="ECO:0007669"/>
    <property type="project" value="UniProtKB-ARBA"/>
</dbReference>
<dbReference type="EMBL" id="MF167426">
    <property type="protein sequence ID" value="ASQ40229.1"/>
    <property type="molecule type" value="Genomic_DNA"/>
</dbReference>
<dbReference type="AlphaFoldDB" id="A0A3G1IWA3"/>
<evidence type="ECO:0000256" key="7">
    <source>
        <dbReference type="RuleBase" id="RU004466"/>
    </source>
</evidence>
<name>A0A3G1IWA3_9EUKA</name>
<dbReference type="CDD" id="cd00685">
    <property type="entry name" value="Trans_IPPS_HT"/>
    <property type="match status" value="1"/>
</dbReference>
<dbReference type="Gene3D" id="1.10.600.10">
    <property type="entry name" value="Farnesyl Diphosphate Synthase"/>
    <property type="match status" value="1"/>
</dbReference>
<evidence type="ECO:0000313" key="8">
    <source>
        <dbReference type="EMBL" id="ASQ40229.1"/>
    </source>
</evidence>
<geneLocation type="plastid" evidence="8"/>
<dbReference type="InterPro" id="IPR033749">
    <property type="entry name" value="Polyprenyl_synt_CS"/>
</dbReference>
<organism evidence="8">
    <name type="scientific">Gloeochaete wittrockiana</name>
    <dbReference type="NCBI Taxonomy" id="38269"/>
    <lineage>
        <taxon>Eukaryota</taxon>
        <taxon>Glaucocystophyceae</taxon>
        <taxon>Gloeochaetales</taxon>
        <taxon>Gloeochaetaceae</taxon>
        <taxon>Gloeochaete</taxon>
    </lineage>
</organism>
<evidence type="ECO:0000256" key="4">
    <source>
        <dbReference type="ARBA" id="ARBA00022723"/>
    </source>
</evidence>
<accession>A0A3G1IWA3</accession>
<keyword evidence="3 7" id="KW-0808">Transferase</keyword>
<evidence type="ECO:0000256" key="5">
    <source>
        <dbReference type="ARBA" id="ARBA00022842"/>
    </source>
</evidence>
<evidence type="ECO:0000256" key="3">
    <source>
        <dbReference type="ARBA" id="ARBA00022679"/>
    </source>
</evidence>
<evidence type="ECO:0000256" key="1">
    <source>
        <dbReference type="ARBA" id="ARBA00001946"/>
    </source>
</evidence>
<evidence type="ECO:0000256" key="6">
    <source>
        <dbReference type="ARBA" id="ARBA00023229"/>
    </source>
</evidence>
<proteinExistence type="inferred from homology"/>
<keyword evidence="8" id="KW-0934">Plastid</keyword>
<keyword evidence="5" id="KW-0460">Magnesium</keyword>
<evidence type="ECO:0000256" key="2">
    <source>
        <dbReference type="ARBA" id="ARBA00006706"/>
    </source>
</evidence>
<dbReference type="GO" id="GO:0046872">
    <property type="term" value="F:metal ion binding"/>
    <property type="evidence" value="ECO:0007669"/>
    <property type="project" value="UniProtKB-KW"/>
</dbReference>
<dbReference type="PROSITE" id="PS00723">
    <property type="entry name" value="POLYPRENYL_SYNTHASE_1"/>
    <property type="match status" value="1"/>
</dbReference>
<dbReference type="GeneID" id="38572633"/>
<dbReference type="RefSeq" id="YP_009546168.1">
    <property type="nucleotide sequence ID" value="NC_040153.1"/>
</dbReference>
<reference evidence="8" key="1">
    <citation type="submission" date="2017-05" db="EMBL/GenBank/DDBJ databases">
        <title>Plastid comparative genomics reveals ancient divergence between Glaucophyte genera.</title>
        <authorList>
            <person name="Figueroa-Martinez F.J."/>
            <person name="Jackson C."/>
            <person name="Reyes-Prieto A."/>
        </authorList>
    </citation>
    <scope>NUCLEOTIDE SEQUENCE</scope>
    <source>
        <strain evidence="8">SAG 46.84</strain>
    </source>
</reference>
<dbReference type="Pfam" id="PF00348">
    <property type="entry name" value="polyprenyl_synt"/>
    <property type="match status" value="1"/>
</dbReference>
<dbReference type="PROSITE" id="PS00444">
    <property type="entry name" value="POLYPRENYL_SYNTHASE_2"/>
    <property type="match status" value="1"/>
</dbReference>
<sequence length="325" mass="36345">MQLEQNLLKPIEKELEIVTKNILTLVKKGHPILFTTTKLLFNKRGKQLRPAIVILVSKATTRTNNINFKQSRLAEIIEIIHTASLIHDDVLDDAILRRGVPTIHSNLGTKIAILAGDFLFAQSSWYLASLENLEVIKLISKVISDFAEGEIRQGLNLFNDNLSINQYIEKSFYKTASLVAASAKSAAILSEVDMTVANDFYDFGRNLGIAFQIIDDILDFTQQTKNLGKPADSDLLSGNLTAPILLTLKQNPDLIEIINKKIKTTNDINKIKNIVIKTKGVDQAKELAQEYINVAIKCLPKVSQKNDPYIATLKHLSHYVLDRTL</sequence>
<gene>
    <name evidence="8" type="primary">preA</name>
</gene>
<keyword evidence="4" id="KW-0479">Metal-binding</keyword>
<comment type="cofactor">
    <cofactor evidence="1">
        <name>Mg(2+)</name>
        <dbReference type="ChEBI" id="CHEBI:18420"/>
    </cofactor>
</comment>
<dbReference type="GO" id="GO:0004659">
    <property type="term" value="F:prenyltransferase activity"/>
    <property type="evidence" value="ECO:0007669"/>
    <property type="project" value="InterPro"/>
</dbReference>
<protein>
    <submittedName>
        <fullName evidence="8">Prenyl transferase</fullName>
    </submittedName>
</protein>
<dbReference type="InterPro" id="IPR000092">
    <property type="entry name" value="Polyprenyl_synt"/>
</dbReference>
<dbReference type="PANTHER" id="PTHR12001:SF69">
    <property type="entry name" value="ALL TRANS-POLYPRENYL-DIPHOSPHATE SYNTHASE PDSS1"/>
    <property type="match status" value="1"/>
</dbReference>
<dbReference type="PANTHER" id="PTHR12001">
    <property type="entry name" value="GERANYLGERANYL PYROPHOSPHATE SYNTHASE"/>
    <property type="match status" value="1"/>
</dbReference>